<comment type="catalytic activity">
    <reaction evidence="9 10 11">
        <text>adenosine(37) in tRNA + dimethylallyl diphosphate = N(6)-dimethylallyladenosine(37) in tRNA + diphosphate</text>
        <dbReference type="Rhea" id="RHEA:26482"/>
        <dbReference type="Rhea" id="RHEA-COMP:10162"/>
        <dbReference type="Rhea" id="RHEA-COMP:10375"/>
        <dbReference type="ChEBI" id="CHEBI:33019"/>
        <dbReference type="ChEBI" id="CHEBI:57623"/>
        <dbReference type="ChEBI" id="CHEBI:74411"/>
        <dbReference type="ChEBI" id="CHEBI:74415"/>
        <dbReference type="EC" id="2.5.1.75"/>
    </reaction>
</comment>
<evidence type="ECO:0000256" key="10">
    <source>
        <dbReference type="HAMAP-Rule" id="MF_00185"/>
    </source>
</evidence>
<feature type="binding site" evidence="10">
    <location>
        <begin position="8"/>
        <end position="15"/>
    </location>
    <ligand>
        <name>ATP</name>
        <dbReference type="ChEBI" id="CHEBI:30616"/>
    </ligand>
</feature>
<keyword evidence="8 10" id="KW-0460">Magnesium</keyword>
<dbReference type="InterPro" id="IPR039657">
    <property type="entry name" value="Dimethylallyltransferase"/>
</dbReference>
<comment type="caution">
    <text evidence="10">Lacks conserved residue(s) required for the propagation of feature annotation.</text>
</comment>
<evidence type="ECO:0000256" key="2">
    <source>
        <dbReference type="ARBA" id="ARBA00003213"/>
    </source>
</evidence>
<organism evidence="15 16">
    <name type="scientific">candidate division WOR-3 bacterium</name>
    <dbReference type="NCBI Taxonomy" id="2052148"/>
    <lineage>
        <taxon>Bacteria</taxon>
        <taxon>Bacteria division WOR-3</taxon>
    </lineage>
</organism>
<evidence type="ECO:0000313" key="16">
    <source>
        <dbReference type="Proteomes" id="UP000885826"/>
    </source>
</evidence>
<dbReference type="GO" id="GO:0006400">
    <property type="term" value="P:tRNA modification"/>
    <property type="evidence" value="ECO:0007669"/>
    <property type="project" value="TreeGrafter"/>
</dbReference>
<name>A0A9C9EMR1_UNCW3</name>
<dbReference type="GO" id="GO:0005524">
    <property type="term" value="F:ATP binding"/>
    <property type="evidence" value="ECO:0007669"/>
    <property type="project" value="UniProtKB-UniRule"/>
</dbReference>
<keyword evidence="4 10" id="KW-0808">Transferase</keyword>
<feature type="binding site" evidence="10">
    <location>
        <begin position="10"/>
        <end position="15"/>
    </location>
    <ligand>
        <name>substrate</name>
    </ligand>
</feature>
<evidence type="ECO:0000256" key="4">
    <source>
        <dbReference type="ARBA" id="ARBA00022679"/>
    </source>
</evidence>
<dbReference type="Proteomes" id="UP000885826">
    <property type="component" value="Unassembled WGS sequence"/>
</dbReference>
<dbReference type="EMBL" id="DRIG01000070">
    <property type="protein sequence ID" value="HEC78794.1"/>
    <property type="molecule type" value="Genomic_DNA"/>
</dbReference>
<comment type="caution">
    <text evidence="15">The sequence shown here is derived from an EMBL/GenBank/DDBJ whole genome shotgun (WGS) entry which is preliminary data.</text>
</comment>
<evidence type="ECO:0000256" key="14">
    <source>
        <dbReference type="SAM" id="Coils"/>
    </source>
</evidence>
<feature type="region of interest" description="Interaction with substrate tRNA" evidence="10">
    <location>
        <begin position="33"/>
        <end position="36"/>
    </location>
</feature>
<dbReference type="SUPFAM" id="SSF52540">
    <property type="entry name" value="P-loop containing nucleoside triphosphate hydrolases"/>
    <property type="match status" value="2"/>
</dbReference>
<evidence type="ECO:0000256" key="12">
    <source>
        <dbReference type="RuleBase" id="RU003784"/>
    </source>
</evidence>
<comment type="function">
    <text evidence="2 10 12">Catalyzes the transfer of a dimethylallyl group onto the adenine at position 37 in tRNAs that read codons beginning with uridine, leading to the formation of N6-(dimethylallyl)adenosine (i(6)A).</text>
</comment>
<dbReference type="Gene3D" id="3.40.50.300">
    <property type="entry name" value="P-loop containing nucleotide triphosphate hydrolases"/>
    <property type="match status" value="1"/>
</dbReference>
<protein>
    <recommendedName>
        <fullName evidence="10">tRNA dimethylallyltransferase</fullName>
        <ecNumber evidence="10">2.5.1.75</ecNumber>
    </recommendedName>
    <alternativeName>
        <fullName evidence="10">Dimethylallyl diphosphate:tRNA dimethylallyltransferase</fullName>
        <shortName evidence="10">DMAPP:tRNA dimethylallyltransferase</shortName>
        <shortName evidence="10">DMATase</shortName>
    </alternativeName>
    <alternativeName>
        <fullName evidence="10">Isopentenyl-diphosphate:tRNA isopentenyltransferase</fullName>
        <shortName evidence="10">IPP transferase</shortName>
        <shortName evidence="10">IPPT</shortName>
        <shortName evidence="10">IPTase</shortName>
    </alternativeName>
</protein>
<dbReference type="EC" id="2.5.1.75" evidence="10"/>
<evidence type="ECO:0000256" key="11">
    <source>
        <dbReference type="RuleBase" id="RU003783"/>
    </source>
</evidence>
<feature type="site" description="Interaction with substrate tRNA" evidence="10">
    <location>
        <position position="99"/>
    </location>
</feature>
<sequence length="302" mass="34953">MKILTIVGPTAVGKTDIAVEIAKKTGGEIISADSRQIYKYLNIGTAKPTSRQRKTVPFHLIDFIHPDDNYSCGQFARDAESKIKEVYSRGKIPIICGGTGLYIKALFHPLHKLPESDQQIKEKLIKIIKEKGIEHLYEKLLKIDPEWAQKVNPKDKQRIIRGLEVYEITGKPLSRLIKKKSRKSEFQPWYVGLNIPRDALYQRINTRFDAMIKNGLVQEVKSLLKKGFNPQSNALRTIGYKEIIEYLEKKMTLEQAIEKAKQRTRNYARRQITWFNKLPDLTWYNPEDKKTVITIIKGMKKD</sequence>
<evidence type="ECO:0000256" key="7">
    <source>
        <dbReference type="ARBA" id="ARBA00022840"/>
    </source>
</evidence>
<dbReference type="NCBIfam" id="TIGR00174">
    <property type="entry name" value="miaA"/>
    <property type="match status" value="1"/>
</dbReference>
<dbReference type="Gene3D" id="1.10.20.140">
    <property type="match status" value="1"/>
</dbReference>
<keyword evidence="14" id="KW-0175">Coiled coil</keyword>
<keyword evidence="6 10" id="KW-0547">Nucleotide-binding</keyword>
<keyword evidence="7 10" id="KW-0067">ATP-binding</keyword>
<dbReference type="InterPro" id="IPR018022">
    <property type="entry name" value="IPT"/>
</dbReference>
<proteinExistence type="inferred from homology"/>
<evidence type="ECO:0000256" key="6">
    <source>
        <dbReference type="ARBA" id="ARBA00022741"/>
    </source>
</evidence>
<feature type="region of interest" description="Interaction with substrate tRNA" evidence="10">
    <location>
        <begin position="157"/>
        <end position="161"/>
    </location>
</feature>
<evidence type="ECO:0000256" key="3">
    <source>
        <dbReference type="ARBA" id="ARBA00005842"/>
    </source>
</evidence>
<evidence type="ECO:0000256" key="1">
    <source>
        <dbReference type="ARBA" id="ARBA00001946"/>
    </source>
</evidence>
<comment type="similarity">
    <text evidence="3 10 13">Belongs to the IPP transferase family.</text>
</comment>
<dbReference type="Pfam" id="PF01715">
    <property type="entry name" value="IPPT"/>
    <property type="match status" value="1"/>
</dbReference>
<accession>A0A9C9EMR1</accession>
<evidence type="ECO:0000256" key="8">
    <source>
        <dbReference type="ARBA" id="ARBA00022842"/>
    </source>
</evidence>
<dbReference type="PANTHER" id="PTHR11088">
    <property type="entry name" value="TRNA DIMETHYLALLYLTRANSFERASE"/>
    <property type="match status" value="1"/>
</dbReference>
<dbReference type="InterPro" id="IPR027417">
    <property type="entry name" value="P-loop_NTPase"/>
</dbReference>
<evidence type="ECO:0000313" key="15">
    <source>
        <dbReference type="EMBL" id="HEC78794.1"/>
    </source>
</evidence>
<dbReference type="AlphaFoldDB" id="A0A9C9EMR1"/>
<evidence type="ECO:0000256" key="9">
    <source>
        <dbReference type="ARBA" id="ARBA00049563"/>
    </source>
</evidence>
<dbReference type="PANTHER" id="PTHR11088:SF60">
    <property type="entry name" value="TRNA DIMETHYLALLYLTRANSFERASE"/>
    <property type="match status" value="1"/>
</dbReference>
<comment type="cofactor">
    <cofactor evidence="1 10">
        <name>Mg(2+)</name>
        <dbReference type="ChEBI" id="CHEBI:18420"/>
    </cofactor>
</comment>
<comment type="subunit">
    <text evidence="10">Monomer.</text>
</comment>
<gene>
    <name evidence="10 15" type="primary">miaA</name>
    <name evidence="15" type="ORF">ENI34_06590</name>
</gene>
<evidence type="ECO:0000256" key="5">
    <source>
        <dbReference type="ARBA" id="ARBA00022694"/>
    </source>
</evidence>
<reference evidence="15" key="1">
    <citation type="journal article" date="2020" name="mSystems">
        <title>Genome- and Community-Level Interaction Insights into Carbon Utilization and Element Cycling Functions of Hydrothermarchaeota in Hydrothermal Sediment.</title>
        <authorList>
            <person name="Zhou Z."/>
            <person name="Liu Y."/>
            <person name="Xu W."/>
            <person name="Pan J."/>
            <person name="Luo Z.H."/>
            <person name="Li M."/>
        </authorList>
    </citation>
    <scope>NUCLEOTIDE SEQUENCE</scope>
    <source>
        <strain evidence="15">HyVt-388</strain>
    </source>
</reference>
<dbReference type="GO" id="GO:0052381">
    <property type="term" value="F:tRNA dimethylallyltransferase activity"/>
    <property type="evidence" value="ECO:0007669"/>
    <property type="project" value="UniProtKB-UniRule"/>
</dbReference>
<evidence type="ECO:0000256" key="13">
    <source>
        <dbReference type="RuleBase" id="RU003785"/>
    </source>
</evidence>
<keyword evidence="5 10" id="KW-0819">tRNA processing</keyword>
<dbReference type="HAMAP" id="MF_00185">
    <property type="entry name" value="IPP_trans"/>
    <property type="match status" value="1"/>
</dbReference>
<feature type="coiled-coil region" evidence="14">
    <location>
        <begin position="243"/>
        <end position="270"/>
    </location>
</feature>